<sequence length="116" mass="12798">MGEVRVMPNLESRLGEEKTRPGRQISGRGIQEKKGSDMHVTTKAVRALDADKLQALIDEGFTFVTTRFNQAISEIVVVRGSTVDVQFPETAYATPVRIDTITAVHKPELDDDEEAA</sequence>
<protein>
    <submittedName>
        <fullName evidence="2">Uncharacterized protein</fullName>
    </submittedName>
</protein>
<keyword evidence="3" id="KW-1185">Reference proteome</keyword>
<dbReference type="EMBL" id="BA000035">
    <property type="protein sequence ID" value="BAC17635.1"/>
    <property type="molecule type" value="Genomic_DNA"/>
</dbReference>
<accession>Q8FRD6</accession>
<name>Q8FRD6_COREF</name>
<dbReference type="AlphaFoldDB" id="Q8FRD6"/>
<reference evidence="2 3" key="1">
    <citation type="journal article" date="2003" name="Genome Res.">
        <title>Comparative complete genome sequence analysis of the amino acid replacements responsible for the thermostability of Corynebacterium efficiens.</title>
        <authorList>
            <person name="Nishio Y."/>
            <person name="Nakamura Y."/>
            <person name="Kawarabayasi Y."/>
            <person name="Usuda Y."/>
            <person name="Kimura E."/>
            <person name="Sugimoto S."/>
            <person name="Matsui K."/>
            <person name="Yamagishi A."/>
            <person name="Kikuchi H."/>
            <person name="Ikeo K."/>
            <person name="Gojobori T."/>
        </authorList>
    </citation>
    <scope>NUCLEOTIDE SEQUENCE [LARGE SCALE GENOMIC DNA]</scope>
    <source>
        <strain evidence="3">DSM 44549 / YS-314 / AJ 12310 / JCM 11189 / NBRC 100395</strain>
    </source>
</reference>
<evidence type="ECO:0000313" key="2">
    <source>
        <dbReference type="EMBL" id="BAC17635.1"/>
    </source>
</evidence>
<dbReference type="Proteomes" id="UP000001409">
    <property type="component" value="Chromosome"/>
</dbReference>
<dbReference type="STRING" id="196164.gene:10741229"/>
<proteinExistence type="predicted"/>
<dbReference type="KEGG" id="cef:CE0825"/>
<dbReference type="HOGENOM" id="CLU_2092682_0_0_11"/>
<feature type="region of interest" description="Disordered" evidence="1">
    <location>
        <begin position="1"/>
        <end position="38"/>
    </location>
</feature>
<evidence type="ECO:0000313" key="3">
    <source>
        <dbReference type="Proteomes" id="UP000001409"/>
    </source>
</evidence>
<evidence type="ECO:0000256" key="1">
    <source>
        <dbReference type="SAM" id="MobiDB-lite"/>
    </source>
</evidence>
<organism evidence="2 3">
    <name type="scientific">Corynebacterium efficiens (strain DSM 44549 / YS-314 / AJ 12310 / JCM 11189 / NBRC 100395)</name>
    <dbReference type="NCBI Taxonomy" id="196164"/>
    <lineage>
        <taxon>Bacteria</taxon>
        <taxon>Bacillati</taxon>
        <taxon>Actinomycetota</taxon>
        <taxon>Actinomycetes</taxon>
        <taxon>Mycobacteriales</taxon>
        <taxon>Corynebacteriaceae</taxon>
        <taxon>Corynebacterium</taxon>
    </lineage>
</organism>